<feature type="compositionally biased region" description="Low complexity" evidence="1">
    <location>
        <begin position="54"/>
        <end position="65"/>
    </location>
</feature>
<feature type="compositionally biased region" description="Basic and acidic residues" evidence="1">
    <location>
        <begin position="26"/>
        <end position="36"/>
    </location>
</feature>
<accession>A0AAN7HIW2</accession>
<name>A0AAN7HIW2_9PEZI</name>
<feature type="region of interest" description="Disordered" evidence="1">
    <location>
        <begin position="1"/>
        <end position="130"/>
    </location>
</feature>
<feature type="region of interest" description="Disordered" evidence="1">
    <location>
        <begin position="210"/>
        <end position="258"/>
    </location>
</feature>
<dbReference type="EMBL" id="MU860012">
    <property type="protein sequence ID" value="KAK4242134.1"/>
    <property type="molecule type" value="Genomic_DNA"/>
</dbReference>
<evidence type="ECO:0008006" key="4">
    <source>
        <dbReference type="Google" id="ProtNLM"/>
    </source>
</evidence>
<dbReference type="Proteomes" id="UP001303760">
    <property type="component" value="Unassembled WGS sequence"/>
</dbReference>
<evidence type="ECO:0000256" key="1">
    <source>
        <dbReference type="SAM" id="MobiDB-lite"/>
    </source>
</evidence>
<organism evidence="2 3">
    <name type="scientific">Achaetomium macrosporum</name>
    <dbReference type="NCBI Taxonomy" id="79813"/>
    <lineage>
        <taxon>Eukaryota</taxon>
        <taxon>Fungi</taxon>
        <taxon>Dikarya</taxon>
        <taxon>Ascomycota</taxon>
        <taxon>Pezizomycotina</taxon>
        <taxon>Sordariomycetes</taxon>
        <taxon>Sordariomycetidae</taxon>
        <taxon>Sordariales</taxon>
        <taxon>Chaetomiaceae</taxon>
        <taxon>Achaetomium</taxon>
    </lineage>
</organism>
<protein>
    <recommendedName>
        <fullName evidence="4">Glycine zipper 2TM domain-containing protein</fullName>
    </recommendedName>
</protein>
<keyword evidence="3" id="KW-1185">Reference proteome</keyword>
<dbReference type="AlphaFoldDB" id="A0AAN7HIW2"/>
<feature type="compositionally biased region" description="Low complexity" evidence="1">
    <location>
        <begin position="102"/>
        <end position="118"/>
    </location>
</feature>
<proteinExistence type="predicted"/>
<gene>
    <name evidence="2" type="ORF">C8A03DRAFT_29719</name>
</gene>
<feature type="region of interest" description="Disordered" evidence="1">
    <location>
        <begin position="164"/>
        <end position="184"/>
    </location>
</feature>
<evidence type="ECO:0000313" key="2">
    <source>
        <dbReference type="EMBL" id="KAK4242134.1"/>
    </source>
</evidence>
<evidence type="ECO:0000313" key="3">
    <source>
        <dbReference type="Proteomes" id="UP001303760"/>
    </source>
</evidence>
<sequence length="258" mass="28312">MPRYHSDSESDYSPPRRRSPTPGPRRVRDMPPDHRPRFPQYDGPTPFYPPPAPMASGAAGPGPAKRSARGPPPTDTEPTTIMPRRNRDRDRDRERGTRGRRYSSASASDNSRNNSPSRSRSRSRSRSPLGKARALLASTFTPSTSGLGAGVLGAIVGGLAAAEVSEHHHHRHHHHHHHSDSRERERHRLLSTVVGAAVGGLGANAIEKRLEAGSKERKGERTGGGEVGRYREDNSRCRDDGVVGKGSRERGDGDWVRY</sequence>
<feature type="compositionally biased region" description="Basic residues" evidence="1">
    <location>
        <begin position="167"/>
        <end position="179"/>
    </location>
</feature>
<comment type="caution">
    <text evidence="2">The sequence shown here is derived from an EMBL/GenBank/DDBJ whole genome shotgun (WGS) entry which is preliminary data.</text>
</comment>
<reference evidence="2" key="1">
    <citation type="journal article" date="2023" name="Mol. Phylogenet. Evol.">
        <title>Genome-scale phylogeny and comparative genomics of the fungal order Sordariales.</title>
        <authorList>
            <person name="Hensen N."/>
            <person name="Bonometti L."/>
            <person name="Westerberg I."/>
            <person name="Brannstrom I.O."/>
            <person name="Guillou S."/>
            <person name="Cros-Aarteil S."/>
            <person name="Calhoun S."/>
            <person name="Haridas S."/>
            <person name="Kuo A."/>
            <person name="Mondo S."/>
            <person name="Pangilinan J."/>
            <person name="Riley R."/>
            <person name="LaButti K."/>
            <person name="Andreopoulos B."/>
            <person name="Lipzen A."/>
            <person name="Chen C."/>
            <person name="Yan M."/>
            <person name="Daum C."/>
            <person name="Ng V."/>
            <person name="Clum A."/>
            <person name="Steindorff A."/>
            <person name="Ohm R.A."/>
            <person name="Martin F."/>
            <person name="Silar P."/>
            <person name="Natvig D.O."/>
            <person name="Lalanne C."/>
            <person name="Gautier V."/>
            <person name="Ament-Velasquez S.L."/>
            <person name="Kruys A."/>
            <person name="Hutchinson M.I."/>
            <person name="Powell A.J."/>
            <person name="Barry K."/>
            <person name="Miller A.N."/>
            <person name="Grigoriev I.V."/>
            <person name="Debuchy R."/>
            <person name="Gladieux P."/>
            <person name="Hiltunen Thoren M."/>
            <person name="Johannesson H."/>
        </authorList>
    </citation>
    <scope>NUCLEOTIDE SEQUENCE</scope>
    <source>
        <strain evidence="2">CBS 532.94</strain>
    </source>
</reference>
<feature type="compositionally biased region" description="Basic and acidic residues" evidence="1">
    <location>
        <begin position="85"/>
        <end position="97"/>
    </location>
</feature>
<reference evidence="2" key="2">
    <citation type="submission" date="2023-05" db="EMBL/GenBank/DDBJ databases">
        <authorList>
            <consortium name="Lawrence Berkeley National Laboratory"/>
            <person name="Steindorff A."/>
            <person name="Hensen N."/>
            <person name="Bonometti L."/>
            <person name="Westerberg I."/>
            <person name="Brannstrom I.O."/>
            <person name="Guillou S."/>
            <person name="Cros-Aarteil S."/>
            <person name="Calhoun S."/>
            <person name="Haridas S."/>
            <person name="Kuo A."/>
            <person name="Mondo S."/>
            <person name="Pangilinan J."/>
            <person name="Riley R."/>
            <person name="Labutti K."/>
            <person name="Andreopoulos B."/>
            <person name="Lipzen A."/>
            <person name="Chen C."/>
            <person name="Yanf M."/>
            <person name="Daum C."/>
            <person name="Ng V."/>
            <person name="Clum A."/>
            <person name="Ohm R."/>
            <person name="Martin F."/>
            <person name="Silar P."/>
            <person name="Natvig D."/>
            <person name="Lalanne C."/>
            <person name="Gautier V."/>
            <person name="Ament-Velasquez S.L."/>
            <person name="Kruys A."/>
            <person name="Hutchinson M.I."/>
            <person name="Powell A.J."/>
            <person name="Barry K."/>
            <person name="Miller A.N."/>
            <person name="Grigoriev I.V."/>
            <person name="Debuchy R."/>
            <person name="Gladieux P."/>
            <person name="Thoren M.H."/>
            <person name="Johannesson H."/>
        </authorList>
    </citation>
    <scope>NUCLEOTIDE SEQUENCE</scope>
    <source>
        <strain evidence="2">CBS 532.94</strain>
    </source>
</reference>